<dbReference type="EMBL" id="CP155447">
    <property type="protein sequence ID" value="XBH06283.1"/>
    <property type="molecule type" value="Genomic_DNA"/>
</dbReference>
<evidence type="ECO:0000313" key="2">
    <source>
        <dbReference type="EMBL" id="XBH06283.1"/>
    </source>
</evidence>
<dbReference type="AlphaFoldDB" id="A0AAU7CMQ8"/>
<dbReference type="InterPro" id="IPR038717">
    <property type="entry name" value="Tc1-like_DDE_dom"/>
</dbReference>
<gene>
    <name evidence="2" type="ORF">V5E97_09660</name>
</gene>
<proteinExistence type="predicted"/>
<accession>A0AAU7CMQ8</accession>
<dbReference type="Pfam" id="PF13358">
    <property type="entry name" value="DDE_3"/>
    <property type="match status" value="1"/>
</dbReference>
<dbReference type="GO" id="GO:0003676">
    <property type="term" value="F:nucleic acid binding"/>
    <property type="evidence" value="ECO:0007669"/>
    <property type="project" value="InterPro"/>
</dbReference>
<dbReference type="RefSeq" id="WP_406699133.1">
    <property type="nucleotide sequence ID" value="NZ_CP155447.1"/>
</dbReference>
<reference evidence="2" key="1">
    <citation type="submission" date="2024-05" db="EMBL/GenBank/DDBJ databases">
        <title>Planctomycetes of the genus Singulisphaera possess chitinolytic capabilities.</title>
        <authorList>
            <person name="Ivanova A."/>
        </authorList>
    </citation>
    <scope>NUCLEOTIDE SEQUENCE</scope>
    <source>
        <strain evidence="2">Ch08T</strain>
    </source>
</reference>
<dbReference type="Gene3D" id="3.30.420.10">
    <property type="entry name" value="Ribonuclease H-like superfamily/Ribonuclease H"/>
    <property type="match status" value="1"/>
</dbReference>
<evidence type="ECO:0000259" key="1">
    <source>
        <dbReference type="Pfam" id="PF13358"/>
    </source>
</evidence>
<dbReference type="InterPro" id="IPR036397">
    <property type="entry name" value="RNaseH_sf"/>
</dbReference>
<organism evidence="2">
    <name type="scientific">Singulisphaera sp. Ch08</name>
    <dbReference type="NCBI Taxonomy" id="3120278"/>
    <lineage>
        <taxon>Bacteria</taxon>
        <taxon>Pseudomonadati</taxon>
        <taxon>Planctomycetota</taxon>
        <taxon>Planctomycetia</taxon>
        <taxon>Isosphaerales</taxon>
        <taxon>Isosphaeraceae</taxon>
        <taxon>Singulisphaera</taxon>
    </lineage>
</organism>
<name>A0AAU7CMQ8_9BACT</name>
<feature type="domain" description="Tc1-like transposase DDE" evidence="1">
    <location>
        <begin position="5"/>
        <end position="53"/>
    </location>
</feature>
<protein>
    <submittedName>
        <fullName evidence="2">Transposase</fullName>
    </submittedName>
</protein>
<sequence length="110" mass="13277">MKSRREFLTDVNHRIRFVYLPKHSSWLNQIEIFFGILHRKSLRGATFTSVPELESQIREFISYYNKTMAHPFNWTYTGKPLPKKRRLHFVPPHHRIKLRNSRNPVSYVPS</sequence>